<dbReference type="Gene3D" id="2.60.40.10">
    <property type="entry name" value="Immunoglobulins"/>
    <property type="match status" value="2"/>
</dbReference>
<feature type="domain" description="BIG2" evidence="2">
    <location>
        <begin position="1300"/>
        <end position="1380"/>
    </location>
</feature>
<feature type="domain" description="BIG2" evidence="2">
    <location>
        <begin position="2034"/>
        <end position="2112"/>
    </location>
</feature>
<sequence length="2290" mass="238638">MKVTMAAVRKNVHAALAVALLAGSCLAAFGTPAYAASEPSGFTVVRQDGFVVAPGVRHTSMTLAGGGHVEEVNMLEIDPANPVIRLETTSPKGKVVALDTVRNQAKQIDRDGHRVVGAFNMDFYNTDPAYAGIPVGLQVTNGELITAPPTTRSALSVKADGTFAIEKSIAFSGTVTAAGGATKPLAGVNRVRAASGQMVLYSDKFSATTKSAAGGVELVLAPAAGAKLELDRPIEAVVESVAEAGNSAIPPGKLVLSAAGADADWLRANAAVGRTLTFRLGFDKGLNDAVQAVSGGVMLVENGAATPEALADNDRHPRTFVAAKAGKLYVLTFDGRQPTYSDGVTLSEGARYLEELGMEKAINVDGGGSTTYAVRLPGDTEISVVNSPSDGYERANSNSLAVVSTAPVTELATLVPQPKGPIRVVAGSTVRFGAKGQDASYNGVPVDAASLVWQADAAIGTIAGDGTFAAAAAPGTGSVTVRSGTVSAQVAVDVVTAVARLTLSPSPAVVNPGATQTFVARAFDAEGRELIVSPERLTWSAEGGIGTLSAAGVLTATNQVVAGKVKASYGNVQAEASVNVGKPPIVLEDFEELSDIAVSSARANSVKLDLTSRPNPVRYGTHAAKLSYDFTGTIGTSAAYMNFKDAAGAAGKPIEDYPTKIGVWVYGDGNKHWLRGQVQDGTGTKKPIDFTGTGELNWTGWKYVTADIPTGMALPLRLTQVYVVETSNANKNAGAVYFDQLRAVYSDIGEDLEGPAFSGLAPAPNAKVYTNRPEISLRVADEGQGVDPGLIVMKLNGTVVPHLYDAASGKVSYTPAAALADGTYAVAVDASDKAGNPAVPNAAWSFTVYTGPDTEAPSLAVIAPMDGITTRTEQPRLAVKATDGYTGVDPTKLALELDGAVVPHEYDEASGTLYYTAPAKLQPNSTHAVKATAADKAGNAASIAWSFTVGAPLGQPADPNKFQMSVIGDGGYYTAGQGQTAADILLREQINRINAESSELIGYTGDIVENDTAANYATAVQNMNLFDAPYVVSIGNHEISGTGSRLNYQRTFGEPTYLYDYGNTRIIGLDSANNTITGSDASQWPWLAQVLESTEQRNVFVFMHVPPDEISAEGEDFKTGHGFNDPVEAQKFYDLLGGFKSSHPDTNVVVFSGDLHAYLHKKVQGVDYVISGGGGKYTHIPAEKGGFYHYLNVRIDDASVEWDVVPLLESISFRNAPAKLGIGGQAALVADGKFMTSTNEPITLPVGAPFKTEWVSSDPAVAEVDGQGVVKAKAAGTAAITVKAGNREAQTTIQVVDAPAGEELELSGLTPMSVGDALQATTSYVLIDGTRVPISSGVAYSTEDANVAVVSAGGIVTALGEGQTVVKAVYGGKSASVALQVAPYEAPSIREKIMAKDTAARTIEPELTGSLPLSPGLVVFQTANGVTRQATLGDVMVGATNVSAYRNKAGQVYKLLIDGETPVDGMRVGIRKDISNIADMTQIDHPSVELRSVSGIRLTDKIAGRTFDVPADTPVVLTPEAGQLKVTSGGAELYRTANRLYAAAAAEAGLVQIASITRAHGKPQYRGTLELTLSPSRDKLRVVNEVGMEQYLYQVVPSEMPVSFGLEALKAQAVAARTYALTDYESSRFADKGFHIDDSTLSQVYNNQAEFDLTTQAVNETSGLIMRSGGGLVDARFYSTSGGFGASKHEVWADSGTNAFPGTPVPYLTGRSYTYDPADPSKLLQLDTHDEAQLNAFYKTLSHTGYDSESLYFRWKVSLSRAELEKTINANLAGRYAADPLFILTRADDGGFVSKPIPAAGIGTLKNMYVAGRGQGGNITELVVEGTTGTYKIVKEYNIRFTIRPSKTYTGGADVLAYRAKGGSTDYDPAGTLRNPSILYSAFFTFDLAKDASGAVTGVTFYGGGNGHGVGMSQYGASMLGGKGWSFDRILDAYYNGMSLVPINGPKLELTGIRIDGLAAAMKPGESKQATVTALYSDGSSGKITAGVTFTSGNPQAAGVSGSGLVTASGYGTATISATYQGRTATFDVRIDPPFTGLRLDGLAPMIVGETKASVLNAVYADGTVTRVTYGAVYTSSNPQVASVDGNGVVTALQPGTTEIAAAYQGQRASYELQVSPKLVGIRIDPIAPMKEGDRTATVVRAVYSDGGTVPLPAGSGVAFASSKPSVATVDLNGVVTALDRGGTTVTAAWNGFSASADVQVTSSILVLTMPPVKPLKAGETAQLSVTARYWDGTVRQPTEGVTYTSSDPSVASVDASGTLRAHKAGVVTVRAQYGTKTAWSVAVVIPVRK</sequence>
<accession>A0A2V5KFR7</accession>
<dbReference type="OrthoDB" id="9809781at2"/>
<dbReference type="EMBL" id="QJVJ01000001">
    <property type="protein sequence ID" value="PYI57374.1"/>
    <property type="molecule type" value="Genomic_DNA"/>
</dbReference>
<dbReference type="InterPro" id="IPR013486">
    <property type="entry name" value="SpoIID/LytB"/>
</dbReference>
<dbReference type="PANTHER" id="PTHR40446">
    <property type="entry name" value="N-ACETYLGLUCOSAMINE-1-PHOSPHODIESTER ALPHA-N-ACETYLGLUCOSAMINIDASE"/>
    <property type="match status" value="1"/>
</dbReference>
<dbReference type="NCBIfam" id="TIGR02669">
    <property type="entry name" value="SpoIID_LytB"/>
    <property type="match status" value="1"/>
</dbReference>
<reference evidence="3 4" key="1">
    <citation type="submission" date="2018-05" db="EMBL/GenBank/DDBJ databases">
        <title>Paenibacillus flagellatus sp. nov., isolated from selenium mineral soil.</title>
        <authorList>
            <person name="Dai X."/>
        </authorList>
    </citation>
    <scope>NUCLEOTIDE SEQUENCE [LARGE SCALE GENOMIC DNA]</scope>
    <source>
        <strain evidence="3 4">DXL2</strain>
    </source>
</reference>
<dbReference type="Gene3D" id="3.60.21.10">
    <property type="match status" value="1"/>
</dbReference>
<gene>
    <name evidence="3" type="ORF">DLM86_02745</name>
</gene>
<dbReference type="PANTHER" id="PTHR40446:SF2">
    <property type="entry name" value="N-ACETYLGLUCOSAMINE-1-PHOSPHODIESTER ALPHA-N-ACETYLGLUCOSAMINIDASE"/>
    <property type="match status" value="1"/>
</dbReference>
<dbReference type="Gene3D" id="2.60.120.430">
    <property type="entry name" value="Galactose-binding lectin"/>
    <property type="match status" value="1"/>
</dbReference>
<dbReference type="Pfam" id="PF08486">
    <property type="entry name" value="SpoIID"/>
    <property type="match status" value="1"/>
</dbReference>
<dbReference type="InterPro" id="IPR044016">
    <property type="entry name" value="Big_13"/>
</dbReference>
<dbReference type="SUPFAM" id="SSF49373">
    <property type="entry name" value="Invasin/intimin cell-adhesion fragments"/>
    <property type="match status" value="6"/>
</dbReference>
<comment type="caution">
    <text evidence="3">The sequence shown here is derived from an EMBL/GenBank/DDBJ whole genome shotgun (WGS) entry which is preliminary data.</text>
</comment>
<dbReference type="InterPro" id="IPR003343">
    <property type="entry name" value="Big_2"/>
</dbReference>
<evidence type="ECO:0000313" key="4">
    <source>
        <dbReference type="Proteomes" id="UP000247476"/>
    </source>
</evidence>
<keyword evidence="4" id="KW-1185">Reference proteome</keyword>
<dbReference type="Proteomes" id="UP000247476">
    <property type="component" value="Unassembled WGS sequence"/>
</dbReference>
<dbReference type="Pfam" id="PF19077">
    <property type="entry name" value="Big_13"/>
    <property type="match status" value="1"/>
</dbReference>
<feature type="domain" description="BIG2" evidence="2">
    <location>
        <begin position="2118"/>
        <end position="2200"/>
    </location>
</feature>
<keyword evidence="1" id="KW-0732">Signal</keyword>
<feature type="domain" description="BIG2" evidence="2">
    <location>
        <begin position="2207"/>
        <end position="2284"/>
    </location>
</feature>
<name>A0A2V5KFR7_9BACL</name>
<organism evidence="3 4">
    <name type="scientific">Paenibacillus flagellatus</name>
    <dbReference type="NCBI Taxonomy" id="2211139"/>
    <lineage>
        <taxon>Bacteria</taxon>
        <taxon>Bacillati</taxon>
        <taxon>Bacillota</taxon>
        <taxon>Bacilli</taxon>
        <taxon>Bacillales</taxon>
        <taxon>Paenibacillaceae</taxon>
        <taxon>Paenibacillus</taxon>
    </lineage>
</organism>
<evidence type="ECO:0000313" key="3">
    <source>
        <dbReference type="EMBL" id="PYI57374.1"/>
    </source>
</evidence>
<evidence type="ECO:0000259" key="2">
    <source>
        <dbReference type="SMART" id="SM00635"/>
    </source>
</evidence>
<feature type="chain" id="PRO_5015920099" description="BIG2 domain-containing protein" evidence="1">
    <location>
        <begin position="36"/>
        <end position="2290"/>
    </location>
</feature>
<feature type="domain" description="BIG2" evidence="2">
    <location>
        <begin position="1949"/>
        <end position="2030"/>
    </location>
</feature>
<proteinExistence type="predicted"/>
<feature type="domain" description="BIG2" evidence="2">
    <location>
        <begin position="497"/>
        <end position="579"/>
    </location>
</feature>
<dbReference type="GO" id="GO:0030435">
    <property type="term" value="P:sporulation resulting in formation of a cellular spore"/>
    <property type="evidence" value="ECO:0007669"/>
    <property type="project" value="InterPro"/>
</dbReference>
<dbReference type="InterPro" id="IPR029052">
    <property type="entry name" value="Metallo-depent_PP-like"/>
</dbReference>
<dbReference type="Pfam" id="PF09992">
    <property type="entry name" value="NAGPA"/>
    <property type="match status" value="1"/>
</dbReference>
<evidence type="ECO:0000256" key="1">
    <source>
        <dbReference type="SAM" id="SignalP"/>
    </source>
</evidence>
<dbReference type="Pfam" id="PF02368">
    <property type="entry name" value="Big_2"/>
    <property type="match status" value="3"/>
</dbReference>
<feature type="signal peptide" evidence="1">
    <location>
        <begin position="1"/>
        <end position="35"/>
    </location>
</feature>
<dbReference type="InterPro" id="IPR008964">
    <property type="entry name" value="Invasin/intimin_cell_adhesion"/>
</dbReference>
<dbReference type="InterPro" id="IPR018711">
    <property type="entry name" value="NAGPA"/>
</dbReference>
<feature type="domain" description="BIG2" evidence="2">
    <location>
        <begin position="1216"/>
        <end position="1294"/>
    </location>
</feature>
<dbReference type="SMART" id="SM00635">
    <property type="entry name" value="BID_2"/>
    <property type="match status" value="7"/>
</dbReference>
<dbReference type="SUPFAM" id="SSF56300">
    <property type="entry name" value="Metallo-dependent phosphatases"/>
    <property type="match status" value="1"/>
</dbReference>
<dbReference type="Gene3D" id="2.60.40.1080">
    <property type="match status" value="7"/>
</dbReference>
<dbReference type="InterPro" id="IPR013693">
    <property type="entry name" value="SpoIID/LytB_N"/>
</dbReference>
<dbReference type="PROSITE" id="PS51257">
    <property type="entry name" value="PROKAR_LIPOPROTEIN"/>
    <property type="match status" value="1"/>
</dbReference>
<dbReference type="InterPro" id="IPR013783">
    <property type="entry name" value="Ig-like_fold"/>
</dbReference>
<protein>
    <recommendedName>
        <fullName evidence="2">BIG2 domain-containing protein</fullName>
    </recommendedName>
</protein>